<gene>
    <name evidence="2" type="ORF">KV110_39805</name>
</gene>
<accession>A0ABX8RP25</accession>
<dbReference type="EMBL" id="CP078145">
    <property type="protein sequence ID" value="QXN91389.1"/>
    <property type="molecule type" value="Genomic_DNA"/>
</dbReference>
<feature type="region of interest" description="Disordered" evidence="1">
    <location>
        <begin position="158"/>
        <end position="178"/>
    </location>
</feature>
<reference evidence="2 3" key="1">
    <citation type="submission" date="2021-07" db="EMBL/GenBank/DDBJ databases">
        <title>Whole Genome Sequence of Nocardia Iowensis.</title>
        <authorList>
            <person name="Lamm A."/>
            <person name="Collins-Fairclough A.M."/>
            <person name="Bunk B."/>
            <person name="Sproer C."/>
        </authorList>
    </citation>
    <scope>NUCLEOTIDE SEQUENCE [LARGE SCALE GENOMIC DNA]</scope>
    <source>
        <strain evidence="2 3">NRRL 5646</strain>
    </source>
</reference>
<sequence length="357" mass="37527">MSTVREYFASTQIRGIDEGVGAAGVVQSMHGTPRDGSLELMTGTPGKRGEQGEPARPFRWEGDIADQTALSALTPKLTMAHAGKAWRILSTGALVYWNGSGFDEFAAAFGAAGPDGQPCTITIGAVDTGPVGSELQASVTGTPPNLTLNLTVPRGIKGSKGEVGGPGPIRNAPDYADGPHVDRAVPAWDPTVGKWKPRPYPGLRGPWTIREGRSWDGGPGFVASEVGISAPTKNIAQLNIPAQDTDWRPIVSGGVVVRPDENWNQVTTRIDAEVRIGSVTGQLVALGTGFVTGASTLARFQPHYAVRGMTPDSTVGVVPARQPVTLHVLLRRSGTANYDYFMEDASIVCLARPVGAL</sequence>
<name>A0ABX8RP25_NOCIO</name>
<feature type="region of interest" description="Disordered" evidence="1">
    <location>
        <begin position="29"/>
        <end position="56"/>
    </location>
</feature>
<protein>
    <recommendedName>
        <fullName evidence="4">Minor tail protein</fullName>
    </recommendedName>
</protein>
<evidence type="ECO:0000256" key="1">
    <source>
        <dbReference type="SAM" id="MobiDB-lite"/>
    </source>
</evidence>
<feature type="compositionally biased region" description="Basic and acidic residues" evidence="1">
    <location>
        <begin position="47"/>
        <end position="56"/>
    </location>
</feature>
<keyword evidence="3" id="KW-1185">Reference proteome</keyword>
<evidence type="ECO:0000313" key="3">
    <source>
        <dbReference type="Proteomes" id="UP000694257"/>
    </source>
</evidence>
<organism evidence="2 3">
    <name type="scientific">Nocardia iowensis</name>
    <dbReference type="NCBI Taxonomy" id="204891"/>
    <lineage>
        <taxon>Bacteria</taxon>
        <taxon>Bacillati</taxon>
        <taxon>Actinomycetota</taxon>
        <taxon>Actinomycetes</taxon>
        <taxon>Mycobacteriales</taxon>
        <taxon>Nocardiaceae</taxon>
        <taxon>Nocardia</taxon>
    </lineage>
</organism>
<dbReference type="Proteomes" id="UP000694257">
    <property type="component" value="Chromosome"/>
</dbReference>
<evidence type="ECO:0008006" key="4">
    <source>
        <dbReference type="Google" id="ProtNLM"/>
    </source>
</evidence>
<evidence type="ECO:0000313" key="2">
    <source>
        <dbReference type="EMBL" id="QXN91389.1"/>
    </source>
</evidence>
<dbReference type="RefSeq" id="WP_218472244.1">
    <property type="nucleotide sequence ID" value="NZ_BAABJN010000012.1"/>
</dbReference>
<proteinExistence type="predicted"/>